<dbReference type="InterPro" id="IPR045116">
    <property type="entry name" value="Clp1/Grc3"/>
</dbReference>
<comment type="catalytic activity">
    <reaction evidence="9">
        <text>a 5'-end dephospho-2'-deoxyribonucleoside-DNA + ATP = a 5'-end 5'-phospho-2'-deoxyribonucleoside-DNA + ADP + H(+)</text>
        <dbReference type="Rhea" id="RHEA:15669"/>
        <dbReference type="Rhea" id="RHEA-COMP:13180"/>
        <dbReference type="Rhea" id="RHEA-COMP:13184"/>
        <dbReference type="ChEBI" id="CHEBI:15378"/>
        <dbReference type="ChEBI" id="CHEBI:30616"/>
        <dbReference type="ChEBI" id="CHEBI:136412"/>
        <dbReference type="ChEBI" id="CHEBI:136416"/>
        <dbReference type="ChEBI" id="CHEBI:456216"/>
        <dbReference type="EC" id="2.7.1.78"/>
    </reaction>
</comment>
<keyword evidence="12" id="KW-1185">Reference proteome</keyword>
<evidence type="ECO:0000256" key="3">
    <source>
        <dbReference type="ARBA" id="ARBA00022679"/>
    </source>
</evidence>
<dbReference type="EMBL" id="AP025226">
    <property type="protein sequence ID" value="BDB97696.1"/>
    <property type="molecule type" value="Genomic_DNA"/>
</dbReference>
<protein>
    <recommendedName>
        <fullName evidence="2">polynucleotide 5'-hydroxyl-kinase</fullName>
        <ecNumber evidence="2">2.7.1.78</ecNumber>
    </recommendedName>
</protein>
<organism evidence="11 12">
    <name type="scientific">Saccharolobus caldissimus</name>
    <dbReference type="NCBI Taxonomy" id="1702097"/>
    <lineage>
        <taxon>Archaea</taxon>
        <taxon>Thermoproteota</taxon>
        <taxon>Thermoprotei</taxon>
        <taxon>Sulfolobales</taxon>
        <taxon>Sulfolobaceae</taxon>
        <taxon>Saccharolobus</taxon>
    </lineage>
</organism>
<dbReference type="GeneID" id="68865451"/>
<dbReference type="GO" id="GO:0006396">
    <property type="term" value="P:RNA processing"/>
    <property type="evidence" value="ECO:0007669"/>
    <property type="project" value="InterPro"/>
</dbReference>
<keyword evidence="5" id="KW-0418">Kinase</keyword>
<evidence type="ECO:0000256" key="2">
    <source>
        <dbReference type="ARBA" id="ARBA00012157"/>
    </source>
</evidence>
<evidence type="ECO:0000256" key="9">
    <source>
        <dbReference type="ARBA" id="ARBA00044673"/>
    </source>
</evidence>
<evidence type="ECO:0000256" key="6">
    <source>
        <dbReference type="ARBA" id="ARBA00022840"/>
    </source>
</evidence>
<evidence type="ECO:0000256" key="8">
    <source>
        <dbReference type="ARBA" id="ARBA00044641"/>
    </source>
</evidence>
<dbReference type="Gene3D" id="3.40.50.300">
    <property type="entry name" value="P-loop containing nucleotide triphosphate hydrolases"/>
    <property type="match status" value="1"/>
</dbReference>
<dbReference type="SUPFAM" id="SSF52540">
    <property type="entry name" value="P-loop containing nucleoside triphosphate hydrolases"/>
    <property type="match status" value="1"/>
</dbReference>
<name>A0AAQ4CPG5_9CREN</name>
<dbReference type="PANTHER" id="PTHR12755:SF3">
    <property type="entry name" value="POLYNUCLEOTIDE 5'-HYDROXYL-KINASE NOL9"/>
    <property type="match status" value="1"/>
</dbReference>
<evidence type="ECO:0000259" key="10">
    <source>
        <dbReference type="Pfam" id="PF16575"/>
    </source>
</evidence>
<dbReference type="RefSeq" id="WP_229571677.1">
    <property type="nucleotide sequence ID" value="NZ_AP025226.1"/>
</dbReference>
<keyword evidence="3" id="KW-0808">Transferase</keyword>
<dbReference type="InterPro" id="IPR027417">
    <property type="entry name" value="P-loop_NTPase"/>
</dbReference>
<dbReference type="Pfam" id="PF16575">
    <property type="entry name" value="CLP1_P"/>
    <property type="match status" value="1"/>
</dbReference>
<comment type="cofactor">
    <cofactor evidence="1">
        <name>a divalent metal cation</name>
        <dbReference type="ChEBI" id="CHEBI:60240"/>
    </cofactor>
</comment>
<dbReference type="PANTHER" id="PTHR12755">
    <property type="entry name" value="CLEAVAGE/POLYADENYLATION FACTOR IA SUBUNIT CLP1P"/>
    <property type="match status" value="1"/>
</dbReference>
<evidence type="ECO:0000256" key="4">
    <source>
        <dbReference type="ARBA" id="ARBA00022741"/>
    </source>
</evidence>
<comment type="catalytic activity">
    <reaction evidence="8">
        <text>a 5'-end dephospho-ribonucleoside-RNA + ATP = a 5'-end 5'-phospho-ribonucleoside-RNA + ADP + H(+)</text>
        <dbReference type="Rhea" id="RHEA:54580"/>
        <dbReference type="Rhea" id="RHEA-COMP:13936"/>
        <dbReference type="Rhea" id="RHEA-COMP:15179"/>
        <dbReference type="ChEBI" id="CHEBI:15378"/>
        <dbReference type="ChEBI" id="CHEBI:30616"/>
        <dbReference type="ChEBI" id="CHEBI:138282"/>
        <dbReference type="ChEBI" id="CHEBI:138284"/>
        <dbReference type="ChEBI" id="CHEBI:456216"/>
        <dbReference type="EC" id="2.7.1.78"/>
    </reaction>
</comment>
<evidence type="ECO:0000313" key="12">
    <source>
        <dbReference type="Proteomes" id="UP001319921"/>
    </source>
</evidence>
<evidence type="ECO:0000256" key="1">
    <source>
        <dbReference type="ARBA" id="ARBA00001968"/>
    </source>
</evidence>
<feature type="domain" description="Clp1 P-loop" evidence="10">
    <location>
        <begin position="84"/>
        <end position="251"/>
    </location>
</feature>
<keyword evidence="4" id="KW-0547">Nucleotide-binding</keyword>
<reference evidence="11 12" key="1">
    <citation type="journal article" date="2022" name="Microbiol. Resour. Announc.">
        <title>Complete Genome Sequence of the Hyperthermophilic and Acidophilic Archaeon Saccharolobus caldissimus Strain HS-3T.</title>
        <authorList>
            <person name="Sakai H.D."/>
            <person name="Kurosawa N."/>
        </authorList>
    </citation>
    <scope>NUCLEOTIDE SEQUENCE [LARGE SCALE GENOMIC DNA]</scope>
    <source>
        <strain evidence="11 12">JCM32116</strain>
    </source>
</reference>
<evidence type="ECO:0000256" key="7">
    <source>
        <dbReference type="ARBA" id="ARBA00024737"/>
    </source>
</evidence>
<dbReference type="InterPro" id="IPR032319">
    <property type="entry name" value="CLP1_P"/>
</dbReference>
<evidence type="ECO:0000313" key="11">
    <source>
        <dbReference type="EMBL" id="BDB97696.1"/>
    </source>
</evidence>
<dbReference type="Proteomes" id="UP001319921">
    <property type="component" value="Chromosome"/>
</dbReference>
<accession>A0AAQ4CPG5</accession>
<dbReference type="AlphaFoldDB" id="A0AAQ4CPG5"/>
<gene>
    <name evidence="11" type="ORF">SACC_07130</name>
</gene>
<evidence type="ECO:0000256" key="5">
    <source>
        <dbReference type="ARBA" id="ARBA00022777"/>
    </source>
</evidence>
<keyword evidence="6" id="KW-0067">ATP-binding</keyword>
<dbReference type="EC" id="2.7.1.78" evidence="2"/>
<comment type="function">
    <text evidence="7">Polynucleotide kinase that can phosphorylate the 5'-hydroxyl groups of both single-stranded RNA (ssRNA) and single-stranded DNA (ssDNA). Exhibits a strong preference for ssRNA.</text>
</comment>
<dbReference type="GO" id="GO:0051734">
    <property type="term" value="F:ATP-dependent polynucleotide 5'-hydroxyl-kinase activity"/>
    <property type="evidence" value="ECO:0007669"/>
    <property type="project" value="UniProtKB-EC"/>
</dbReference>
<dbReference type="KEGG" id="scas:SACC_07130"/>
<dbReference type="GO" id="GO:0005524">
    <property type="term" value="F:ATP binding"/>
    <property type="evidence" value="ECO:0007669"/>
    <property type="project" value="UniProtKB-KW"/>
</dbReference>
<sequence length="360" mass="41288">MNKELIIEGPCKLKVIDGQIKIIGIDLQKGESITIYDKKTYTIVYNENTKMEMDCKIINSNLSLNWDEKAQEIFSTGGTVILLGDTDSGKTYFATLLSNISFPHVMILDADVGQSTLFLPAFIAALKPRDRSLSLEDKGFDRIDFFGDITPSVNPRLHVNKILRLYETVPQESLTIIDTDGWINGFKAMLHKFELIYLIDPDYIVIFDNKIKDLLPSNYRNRTVLLKRIDLRKDRYARKIHRISKYRKYFNEAKEVKISAENLIGSKISDILYFAWGDYVQLISEEPCIGYYIDLDTLKGALLGIIKDGEIIGAALLKDLRDNYVNVLSKTSDFTGVMLGYISLNDKFEERRIRFRKCKS</sequence>
<proteinExistence type="predicted"/>